<dbReference type="SMART" id="SM00185">
    <property type="entry name" value="ARM"/>
    <property type="match status" value="3"/>
</dbReference>
<proteinExistence type="predicted"/>
<protein>
    <recommendedName>
        <fullName evidence="3">RING-type E3 ubiquitin transferase</fullName>
        <ecNumber evidence="3">2.3.2.27</ecNumber>
    </recommendedName>
</protein>
<dbReference type="Proteomes" id="UP000289340">
    <property type="component" value="Chromosome 6"/>
</dbReference>
<comment type="caution">
    <text evidence="9">The sequence shown here is derived from an EMBL/GenBank/DDBJ whole genome shotgun (WGS) entry which is preliminary data.</text>
</comment>
<evidence type="ECO:0000259" key="8">
    <source>
        <dbReference type="PROSITE" id="PS51698"/>
    </source>
</evidence>
<dbReference type="GO" id="GO:0016567">
    <property type="term" value="P:protein ubiquitination"/>
    <property type="evidence" value="ECO:0007669"/>
    <property type="project" value="UniProtKB-UniPathway"/>
</dbReference>
<evidence type="ECO:0000256" key="7">
    <source>
        <dbReference type="PROSITE-ProRule" id="PRU00259"/>
    </source>
</evidence>
<dbReference type="FunFam" id="1.25.10.10:FF:000485">
    <property type="entry name" value="RING-type E3 ubiquitin transferase"/>
    <property type="match status" value="1"/>
</dbReference>
<dbReference type="GO" id="GO:0061630">
    <property type="term" value="F:ubiquitin protein ligase activity"/>
    <property type="evidence" value="ECO:0007669"/>
    <property type="project" value="UniProtKB-EC"/>
</dbReference>
<evidence type="ECO:0000256" key="2">
    <source>
        <dbReference type="ARBA" id="ARBA00004906"/>
    </source>
</evidence>
<evidence type="ECO:0000256" key="4">
    <source>
        <dbReference type="ARBA" id="ARBA00022679"/>
    </source>
</evidence>
<dbReference type="EC" id="2.3.2.27" evidence="3"/>
<dbReference type="Pfam" id="PF25598">
    <property type="entry name" value="ARM_PUB"/>
    <property type="match status" value="1"/>
</dbReference>
<dbReference type="InterPro" id="IPR058678">
    <property type="entry name" value="ARM_PUB"/>
</dbReference>
<dbReference type="InterPro" id="IPR011989">
    <property type="entry name" value="ARM-like"/>
</dbReference>
<dbReference type="SMART" id="SM00504">
    <property type="entry name" value="Ubox"/>
    <property type="match status" value="1"/>
</dbReference>
<feature type="domain" description="U-box" evidence="8">
    <location>
        <begin position="275"/>
        <end position="349"/>
    </location>
</feature>
<dbReference type="PANTHER" id="PTHR23315:SF116">
    <property type="entry name" value="RING-TYPE E3 UBIQUITIN TRANSFERASE"/>
    <property type="match status" value="1"/>
</dbReference>
<dbReference type="EMBL" id="QZWG01000006">
    <property type="protein sequence ID" value="RZC08167.1"/>
    <property type="molecule type" value="Genomic_DNA"/>
</dbReference>
<dbReference type="CDD" id="cd16664">
    <property type="entry name" value="RING-Ubox_PUB"/>
    <property type="match status" value="1"/>
</dbReference>
<name>A0A445KBJ2_GLYSO</name>
<dbReference type="Gene3D" id="3.30.40.10">
    <property type="entry name" value="Zinc/RING finger domain, C3HC4 (zinc finger)"/>
    <property type="match status" value="1"/>
</dbReference>
<dbReference type="AlphaFoldDB" id="A0A445KBJ2"/>
<organism evidence="9 10">
    <name type="scientific">Glycine soja</name>
    <name type="common">Wild soybean</name>
    <dbReference type="NCBI Taxonomy" id="3848"/>
    <lineage>
        <taxon>Eukaryota</taxon>
        <taxon>Viridiplantae</taxon>
        <taxon>Streptophyta</taxon>
        <taxon>Embryophyta</taxon>
        <taxon>Tracheophyta</taxon>
        <taxon>Spermatophyta</taxon>
        <taxon>Magnoliopsida</taxon>
        <taxon>eudicotyledons</taxon>
        <taxon>Gunneridae</taxon>
        <taxon>Pentapetalae</taxon>
        <taxon>rosids</taxon>
        <taxon>fabids</taxon>
        <taxon>Fabales</taxon>
        <taxon>Fabaceae</taxon>
        <taxon>Papilionoideae</taxon>
        <taxon>50 kb inversion clade</taxon>
        <taxon>NPAAA clade</taxon>
        <taxon>indigoferoid/millettioid clade</taxon>
        <taxon>Phaseoleae</taxon>
        <taxon>Glycine</taxon>
        <taxon>Glycine subgen. Soja</taxon>
    </lineage>
</organism>
<dbReference type="GO" id="GO:0010029">
    <property type="term" value="P:regulation of seed germination"/>
    <property type="evidence" value="ECO:0007669"/>
    <property type="project" value="UniProtKB-ARBA"/>
</dbReference>
<evidence type="ECO:0000256" key="1">
    <source>
        <dbReference type="ARBA" id="ARBA00000900"/>
    </source>
</evidence>
<dbReference type="Pfam" id="PF04564">
    <property type="entry name" value="U-box"/>
    <property type="match status" value="1"/>
</dbReference>
<dbReference type="UniPathway" id="UPA00143"/>
<dbReference type="FunFam" id="3.30.40.10:FF:000442">
    <property type="entry name" value="RING-type E3 ubiquitin transferase"/>
    <property type="match status" value="1"/>
</dbReference>
<dbReference type="InterPro" id="IPR013083">
    <property type="entry name" value="Znf_RING/FYVE/PHD"/>
</dbReference>
<keyword evidence="4" id="KW-0808">Transferase</keyword>
<evidence type="ECO:0000256" key="3">
    <source>
        <dbReference type="ARBA" id="ARBA00012483"/>
    </source>
</evidence>
<dbReference type="Gramene" id="XM_028381331.1">
    <property type="protein sequence ID" value="XP_028237132.1"/>
    <property type="gene ID" value="LOC114416462"/>
</dbReference>
<keyword evidence="10" id="KW-1185">Reference proteome</keyword>
<keyword evidence="6" id="KW-0833">Ubl conjugation pathway</keyword>
<evidence type="ECO:0000256" key="6">
    <source>
        <dbReference type="ARBA" id="ARBA00022786"/>
    </source>
</evidence>
<dbReference type="Gene3D" id="1.25.10.10">
    <property type="entry name" value="Leucine-rich Repeat Variant"/>
    <property type="match status" value="1"/>
</dbReference>
<dbReference type="InterPro" id="IPR003613">
    <property type="entry name" value="Ubox_domain"/>
</dbReference>
<dbReference type="PROSITE" id="PS51698">
    <property type="entry name" value="U_BOX"/>
    <property type="match status" value="1"/>
</dbReference>
<dbReference type="InterPro" id="IPR016024">
    <property type="entry name" value="ARM-type_fold"/>
</dbReference>
<sequence length="683" mass="75591">MADKINNSCEHQRRPLSFPAVRPCVSTSPSTLLASLITLAQNICNFHSNSFVFHRRNVRETTRQIAILLVLFQELHDRGSIIPHSIRLCFSDLHVTFQKIHFLMQDCSRESARLWMLTKSQFIATQFRVLVREVAIVLDAIPVCCIDINNEIKELVELVTKQANRGNLQLDRNDENEAKRLRFLLAQLERGIEPDVDVVKSVLNYLEIKSWTSCNKEIKFLEDELDFNEEEVSLLNSLIGFLCYSRVVIFETIDYQSSGMKQIEAKCSMEMLSCVVPEDFRCPISLEIMTDPVTISSGQTYNRASIQKWFNSGNLICPKTREKLASTELVPNTALKKLIQKFCSENGVIVVNPIDHNQTVTKTSDAGSPAAAHAMQFLSWFLSRRLVFGTEEQKTKAAYEIRLLAKSSVFNRACLVEMGTVPPLLDLLAADDRNLQESAISALMKLSKHTSGQKLIIESRGLAPILKVLKRGLSLEARHVAAAVIFYLSSSKEYRKLIGENPDVIPALVEMVKEETTFGKNNSVVAIFGLLLRRKNHAIVLSAGAVPVLVNTLASSGNANLVTDSLAVLVALAESVEGAYALLRAEALPLVAKILQSATSRSGKEYCASILLALCVNVGAEVTGVLAKEASVMPSLYSLLTDGTPHAAKKARALINVILEFSDKRFSGTVGSSVSRQRLVNLN</sequence>
<dbReference type="PANTHER" id="PTHR23315">
    <property type="entry name" value="U BOX DOMAIN-CONTAINING"/>
    <property type="match status" value="1"/>
</dbReference>
<evidence type="ECO:0000256" key="5">
    <source>
        <dbReference type="ARBA" id="ARBA00022737"/>
    </source>
</evidence>
<dbReference type="InterPro" id="IPR000225">
    <property type="entry name" value="Armadillo"/>
</dbReference>
<evidence type="ECO:0000313" key="9">
    <source>
        <dbReference type="EMBL" id="RZC08167.1"/>
    </source>
</evidence>
<dbReference type="PROSITE" id="PS50176">
    <property type="entry name" value="ARM_REPEAT"/>
    <property type="match status" value="2"/>
</dbReference>
<dbReference type="SMR" id="A0A445KBJ2"/>
<gene>
    <name evidence="9" type="ORF">D0Y65_015068</name>
</gene>
<keyword evidence="5" id="KW-0677">Repeat</keyword>
<dbReference type="Pfam" id="PF25368">
    <property type="entry name" value="PUB10_N"/>
    <property type="match status" value="1"/>
</dbReference>
<dbReference type="InterPro" id="IPR057623">
    <property type="entry name" value="PUB12-19-like_N"/>
</dbReference>
<reference evidence="9 10" key="1">
    <citation type="submission" date="2018-09" db="EMBL/GenBank/DDBJ databases">
        <title>A high-quality reference genome of wild soybean provides a powerful tool to mine soybean genomes.</title>
        <authorList>
            <person name="Xie M."/>
            <person name="Chung C.Y.L."/>
            <person name="Li M.-W."/>
            <person name="Wong F.-L."/>
            <person name="Chan T.-F."/>
            <person name="Lam H.-M."/>
        </authorList>
    </citation>
    <scope>NUCLEOTIDE SEQUENCE [LARGE SCALE GENOMIC DNA]</scope>
    <source>
        <strain evidence="10">cv. W05</strain>
        <tissue evidence="9">Hypocotyl of etiolated seedlings</tissue>
    </source>
</reference>
<comment type="catalytic activity">
    <reaction evidence="1">
        <text>S-ubiquitinyl-[E2 ubiquitin-conjugating enzyme]-L-cysteine + [acceptor protein]-L-lysine = [E2 ubiquitin-conjugating enzyme]-L-cysteine + N(6)-ubiquitinyl-[acceptor protein]-L-lysine.</text>
        <dbReference type="EC" id="2.3.2.27"/>
    </reaction>
</comment>
<feature type="repeat" description="ARM" evidence="7">
    <location>
        <begin position="544"/>
        <end position="587"/>
    </location>
</feature>
<comment type="pathway">
    <text evidence="2">Protein modification; protein ubiquitination.</text>
</comment>
<dbReference type="InterPro" id="IPR045210">
    <property type="entry name" value="RING-Ubox_PUB"/>
</dbReference>
<dbReference type="SUPFAM" id="SSF48371">
    <property type="entry name" value="ARM repeat"/>
    <property type="match status" value="1"/>
</dbReference>
<feature type="repeat" description="ARM" evidence="7">
    <location>
        <begin position="419"/>
        <end position="461"/>
    </location>
</feature>
<evidence type="ECO:0000313" key="10">
    <source>
        <dbReference type="Proteomes" id="UP000289340"/>
    </source>
</evidence>
<dbReference type="SUPFAM" id="SSF57850">
    <property type="entry name" value="RING/U-box"/>
    <property type="match status" value="1"/>
</dbReference>
<accession>A0A445KBJ2</accession>